<dbReference type="Pfam" id="PF13855">
    <property type="entry name" value="LRR_8"/>
    <property type="match status" value="1"/>
</dbReference>
<dbReference type="InterPro" id="IPR050328">
    <property type="entry name" value="Dev_Immune_Receptor"/>
</dbReference>
<accession>T1HIB6</accession>
<dbReference type="EMBL" id="ACPB03013584">
    <property type="status" value="NOT_ANNOTATED_CDS"/>
    <property type="molecule type" value="Genomic_DNA"/>
</dbReference>
<keyword evidence="1" id="KW-0732">Signal</keyword>
<reference evidence="2" key="1">
    <citation type="submission" date="2015-05" db="UniProtKB">
        <authorList>
            <consortium name="EnsemblMetazoa"/>
        </authorList>
    </citation>
    <scope>IDENTIFICATION</scope>
</reference>
<dbReference type="Proteomes" id="UP000015103">
    <property type="component" value="Unassembled WGS sequence"/>
</dbReference>
<dbReference type="InterPro" id="IPR032675">
    <property type="entry name" value="LRR_dom_sf"/>
</dbReference>
<evidence type="ECO:0000313" key="3">
    <source>
        <dbReference type="Proteomes" id="UP000015103"/>
    </source>
</evidence>
<evidence type="ECO:0000256" key="1">
    <source>
        <dbReference type="ARBA" id="ARBA00022729"/>
    </source>
</evidence>
<dbReference type="PANTHER" id="PTHR24373:SF275">
    <property type="entry name" value="TIR DOMAIN-CONTAINING PROTEIN"/>
    <property type="match status" value="1"/>
</dbReference>
<dbReference type="PANTHER" id="PTHR24373">
    <property type="entry name" value="SLIT RELATED LEUCINE-RICH REPEAT NEURONAL PROTEIN"/>
    <property type="match status" value="1"/>
</dbReference>
<dbReference type="PROSITE" id="PS51450">
    <property type="entry name" value="LRR"/>
    <property type="match status" value="1"/>
</dbReference>
<evidence type="ECO:0000313" key="2">
    <source>
        <dbReference type="EnsemblMetazoa" id="RPRC003789-PA"/>
    </source>
</evidence>
<sequence>MLNSFLFIIIVFWVNLVSSAIQYPNCSVEHNSPVAWSVDCSSLNLDFFPQHLLGHPVRNLTFVHNNLNSSVKFQVWKDLEYLNVAYNKLTYINNETFDGLVKLKYLNVSYNGISNLNGDVFSKLPILNILDLSGNKNLGSNTESLEKALDGTLQRGLRKLYIADIDMYDMKDNFFDRANLLSLIDISNNYLKSFPTFPKSLKILDI</sequence>
<dbReference type="InterPro" id="IPR001611">
    <property type="entry name" value="Leu-rich_rpt"/>
</dbReference>
<dbReference type="Gene3D" id="3.80.10.10">
    <property type="entry name" value="Ribonuclease Inhibitor"/>
    <property type="match status" value="1"/>
</dbReference>
<name>T1HIB6_RHOPR</name>
<dbReference type="AlphaFoldDB" id="T1HIB6"/>
<dbReference type="STRING" id="13249.T1HIB6"/>
<protein>
    <submittedName>
        <fullName evidence="2">Uncharacterized protein</fullName>
    </submittedName>
</protein>
<dbReference type="InParanoid" id="T1HIB6"/>
<dbReference type="SUPFAM" id="SSF52058">
    <property type="entry name" value="L domain-like"/>
    <property type="match status" value="1"/>
</dbReference>
<dbReference type="EnsemblMetazoa" id="RPRC003789-RA">
    <property type="protein sequence ID" value="RPRC003789-PA"/>
    <property type="gene ID" value="RPRC003789"/>
</dbReference>
<dbReference type="HOGENOM" id="CLU_1334845_0_0_1"/>
<organism evidence="2 3">
    <name type="scientific">Rhodnius prolixus</name>
    <name type="common">Triatomid bug</name>
    <dbReference type="NCBI Taxonomy" id="13249"/>
    <lineage>
        <taxon>Eukaryota</taxon>
        <taxon>Metazoa</taxon>
        <taxon>Ecdysozoa</taxon>
        <taxon>Arthropoda</taxon>
        <taxon>Hexapoda</taxon>
        <taxon>Insecta</taxon>
        <taxon>Pterygota</taxon>
        <taxon>Neoptera</taxon>
        <taxon>Paraneoptera</taxon>
        <taxon>Hemiptera</taxon>
        <taxon>Heteroptera</taxon>
        <taxon>Panheteroptera</taxon>
        <taxon>Cimicomorpha</taxon>
        <taxon>Reduviidae</taxon>
        <taxon>Triatominae</taxon>
        <taxon>Rhodnius</taxon>
    </lineage>
</organism>
<proteinExistence type="predicted"/>
<dbReference type="VEuPathDB" id="VectorBase:RPRC003789"/>
<keyword evidence="3" id="KW-1185">Reference proteome</keyword>